<feature type="signal peptide" evidence="1">
    <location>
        <begin position="1"/>
        <end position="22"/>
    </location>
</feature>
<evidence type="ECO:0000313" key="4">
    <source>
        <dbReference type="EMBL" id="MFB5945320.1"/>
    </source>
</evidence>
<dbReference type="InterPro" id="IPR002372">
    <property type="entry name" value="PQQ_rpt_dom"/>
</dbReference>
<feature type="domain" description="Calcineurin-like phosphoesterase" evidence="2">
    <location>
        <begin position="25"/>
        <end position="201"/>
    </location>
</feature>
<sequence>MKRVLLLSLTFCCFLLFGEVLAQPFKFAHVTDTHIGGNTAAEDLRRTIQDINKNSEIKFVLITGDITEFGSDEELTLAKRMLDSLERPWYIVPGNHDANWSESGGNSFREIFGSETFEFKYNGYQFIGTNSGPNMRMSPGQVPRENLVWMDSVFRAAANNDMPLIFINHYPLDDGLNNWYEVIDHLKTRNIQLALCGHGHNNKVMSFEGIPGVMGRSNLRAKDSVGGYNVVTIQNNEAVYATRIPGVITKEPWTRVKLTDHRFSKVKNEWPRPDFSVNERYDNVNVEWEYQDDNDLGTGLVIYKNSVITANTKGAVYALDLKNGRKLWSFQTNGKIYSTPAVSGDYVVVGSSDGNIYCLNARTGQENWIIETDKAVLGSPIIIDKTVYIGGSDNHFRALSLKDGRVKWDFERVKNYISSTPLFSEGRLYFGSWGNDFYALDARTGIQEWEWDNGHTNRMLSAAAVVPVEAHNRIFIVAPDRYMTALNATTGDVIWREKKDSIRVRESIGLAEDKEKVYIKTMDGDLFGVSTRADNMDIIWESELDLPYELTPSAIVEHNGLVFVPSHSGLVSAVNADNGAVEWQYKISNAMVNPITPYGKNKILVSSMDGTIFCLKYY</sequence>
<accession>A0ABV5CFD5</accession>
<keyword evidence="5" id="KW-1185">Reference proteome</keyword>
<organism evidence="4 5">
    <name type="scientific">Albibacterium profundi</name>
    <dbReference type="NCBI Taxonomy" id="3134906"/>
    <lineage>
        <taxon>Bacteria</taxon>
        <taxon>Pseudomonadati</taxon>
        <taxon>Bacteroidota</taxon>
        <taxon>Sphingobacteriia</taxon>
        <taxon>Sphingobacteriales</taxon>
        <taxon>Sphingobacteriaceae</taxon>
        <taxon>Albibacterium</taxon>
    </lineage>
</organism>
<dbReference type="SUPFAM" id="SSF50998">
    <property type="entry name" value="Quinoprotein alcohol dehydrogenase-like"/>
    <property type="match status" value="2"/>
</dbReference>
<feature type="chain" id="PRO_5046829950" evidence="1">
    <location>
        <begin position="23"/>
        <end position="618"/>
    </location>
</feature>
<gene>
    <name evidence="4" type="ORF">WKR92_05720</name>
</gene>
<dbReference type="RefSeq" id="WP_375556861.1">
    <property type="nucleotide sequence ID" value="NZ_JBBVGT010000002.1"/>
</dbReference>
<dbReference type="SUPFAM" id="SSF56300">
    <property type="entry name" value="Metallo-dependent phosphatases"/>
    <property type="match status" value="1"/>
</dbReference>
<reference evidence="4 5" key="1">
    <citation type="submission" date="2024-04" db="EMBL/GenBank/DDBJ databases">
        <title>Albibacterium profundi sp. nov., isolated from sediment of the Challenger Deep of Mariana Trench.</title>
        <authorList>
            <person name="Wang Y."/>
        </authorList>
    </citation>
    <scope>NUCLEOTIDE SEQUENCE [LARGE SCALE GENOMIC DNA]</scope>
    <source>
        <strain evidence="4 5">RHL897</strain>
    </source>
</reference>
<keyword evidence="1" id="KW-0732">Signal</keyword>
<dbReference type="InterPro" id="IPR011047">
    <property type="entry name" value="Quinoprotein_ADH-like_sf"/>
</dbReference>
<evidence type="ECO:0000259" key="2">
    <source>
        <dbReference type="Pfam" id="PF00149"/>
    </source>
</evidence>
<dbReference type="InterPro" id="IPR018391">
    <property type="entry name" value="PQQ_b-propeller_rpt"/>
</dbReference>
<dbReference type="SMART" id="SM00564">
    <property type="entry name" value="PQQ"/>
    <property type="match status" value="6"/>
</dbReference>
<feature type="domain" description="Pyrrolo-quinoline quinone repeat" evidence="3">
    <location>
        <begin position="421"/>
        <end position="615"/>
    </location>
</feature>
<dbReference type="EMBL" id="JBBVGT010000002">
    <property type="protein sequence ID" value="MFB5945320.1"/>
    <property type="molecule type" value="Genomic_DNA"/>
</dbReference>
<evidence type="ECO:0000313" key="5">
    <source>
        <dbReference type="Proteomes" id="UP001580928"/>
    </source>
</evidence>
<proteinExistence type="predicted"/>
<protein>
    <submittedName>
        <fullName evidence="4">PQQ-binding-like beta-propeller repeat protein</fullName>
    </submittedName>
</protein>
<dbReference type="InterPro" id="IPR029052">
    <property type="entry name" value="Metallo-depent_PP-like"/>
</dbReference>
<dbReference type="Proteomes" id="UP001580928">
    <property type="component" value="Unassembled WGS sequence"/>
</dbReference>
<dbReference type="Pfam" id="PF13360">
    <property type="entry name" value="PQQ_2"/>
    <property type="match status" value="2"/>
</dbReference>
<dbReference type="InterPro" id="IPR004843">
    <property type="entry name" value="Calcineurin-like_PHP"/>
</dbReference>
<name>A0ABV5CFD5_9SPHI</name>
<comment type="caution">
    <text evidence="4">The sequence shown here is derived from an EMBL/GenBank/DDBJ whole genome shotgun (WGS) entry which is preliminary data.</text>
</comment>
<dbReference type="PANTHER" id="PTHR34512">
    <property type="entry name" value="CELL SURFACE PROTEIN"/>
    <property type="match status" value="1"/>
</dbReference>
<feature type="domain" description="Pyrrolo-quinoline quinone repeat" evidence="3">
    <location>
        <begin position="313"/>
        <end position="413"/>
    </location>
</feature>
<dbReference type="PANTHER" id="PTHR34512:SF30">
    <property type="entry name" value="OUTER MEMBRANE PROTEIN ASSEMBLY FACTOR BAMB"/>
    <property type="match status" value="1"/>
</dbReference>
<evidence type="ECO:0000259" key="3">
    <source>
        <dbReference type="Pfam" id="PF13360"/>
    </source>
</evidence>
<dbReference type="Pfam" id="PF00149">
    <property type="entry name" value="Metallophos"/>
    <property type="match status" value="1"/>
</dbReference>
<dbReference type="Gene3D" id="2.130.10.10">
    <property type="entry name" value="YVTN repeat-like/Quinoprotein amine dehydrogenase"/>
    <property type="match status" value="2"/>
</dbReference>
<evidence type="ECO:0000256" key="1">
    <source>
        <dbReference type="SAM" id="SignalP"/>
    </source>
</evidence>
<dbReference type="Gene3D" id="3.60.21.10">
    <property type="match status" value="1"/>
</dbReference>
<dbReference type="InterPro" id="IPR015943">
    <property type="entry name" value="WD40/YVTN_repeat-like_dom_sf"/>
</dbReference>